<dbReference type="PANTHER" id="PTHR35981">
    <property type="entry name" value="ION TRANSPORT PEPTIDE, ISOFORM C"/>
    <property type="match status" value="1"/>
</dbReference>
<protein>
    <recommendedName>
        <fullName evidence="10">Ion transport peptide</fullName>
    </recommendedName>
</protein>
<keyword evidence="8" id="KW-0472">Membrane</keyword>
<keyword evidence="8" id="KW-0812">Transmembrane</keyword>
<dbReference type="Gene3D" id="1.10.2010.10">
    <property type="entry name" value="Crustacean CHH/MIH/GIH neurohormone"/>
    <property type="match status" value="1"/>
</dbReference>
<keyword evidence="6" id="KW-1015">Disulfide bond</keyword>
<reference evidence="9" key="1">
    <citation type="submission" date="2022-08" db="UniProtKB">
        <authorList>
            <consortium name="EnsemblMetazoa"/>
        </authorList>
    </citation>
    <scope>IDENTIFICATION</scope>
    <source>
        <strain evidence="9">EBRO</strain>
    </source>
</reference>
<evidence type="ECO:0000313" key="9">
    <source>
        <dbReference type="EnsemblMetazoa" id="AATE006636-PA.1"/>
    </source>
</evidence>
<evidence type="ECO:0008006" key="10">
    <source>
        <dbReference type="Google" id="ProtNLM"/>
    </source>
</evidence>
<dbReference type="InterPro" id="IPR031098">
    <property type="entry name" value="Crust_neurohorm"/>
</dbReference>
<proteinExistence type="inferred from homology"/>
<evidence type="ECO:0000256" key="5">
    <source>
        <dbReference type="ARBA" id="ARBA00022702"/>
    </source>
</evidence>
<evidence type="ECO:0000256" key="2">
    <source>
        <dbReference type="ARBA" id="ARBA00005447"/>
    </source>
</evidence>
<keyword evidence="4" id="KW-0165">Cleavage on pair of basic residues</keyword>
<feature type="compositionally biased region" description="Basic and acidic residues" evidence="7">
    <location>
        <begin position="34"/>
        <end position="47"/>
    </location>
</feature>
<sequence>MKQQLKKSAAPPFVGRIPLQSAQRHDNDDDDDDTLRYEPKTAGEGERQQQPPFEWRQVDKGRSALSLVLHLRPPCHVTPPRAPTSRYEMRHQKGMCSRNLVISLALIIALVPLSTVALPHHSIAKRSSFFDIECKGQFNKQIFYRLDRICEDCYSLFREPQILSFCKKQCFTTDYFKGCIDALQLTDEIEKFKPLIKVLNGADPNTL</sequence>
<dbReference type="STRING" id="41427.A0A182IW65"/>
<dbReference type="FunFam" id="1.10.2010.10:FF:000001">
    <property type="entry name" value="Ion transport peptide isoform C"/>
    <property type="match status" value="1"/>
</dbReference>
<feature type="transmembrane region" description="Helical" evidence="8">
    <location>
        <begin position="99"/>
        <end position="118"/>
    </location>
</feature>
<accession>A0A182IW65</accession>
<evidence type="ECO:0000256" key="3">
    <source>
        <dbReference type="ARBA" id="ARBA00022525"/>
    </source>
</evidence>
<evidence type="ECO:0000256" key="6">
    <source>
        <dbReference type="ARBA" id="ARBA00023157"/>
    </source>
</evidence>
<evidence type="ECO:0000256" key="7">
    <source>
        <dbReference type="SAM" id="MobiDB-lite"/>
    </source>
</evidence>
<dbReference type="VEuPathDB" id="VectorBase:AATE006636"/>
<dbReference type="PANTHER" id="PTHR35981:SF2">
    <property type="entry name" value="ION TRANSPORT PEPTIDE, ISOFORM C"/>
    <property type="match status" value="1"/>
</dbReference>
<dbReference type="GO" id="GO:0005184">
    <property type="term" value="F:neuropeptide hormone activity"/>
    <property type="evidence" value="ECO:0007669"/>
    <property type="project" value="InterPro"/>
</dbReference>
<dbReference type="InterPro" id="IPR001166">
    <property type="entry name" value="Hyperglycemic"/>
</dbReference>
<name>A0A182IW65_ANOAO</name>
<dbReference type="GO" id="GO:0005576">
    <property type="term" value="C:extracellular region"/>
    <property type="evidence" value="ECO:0007669"/>
    <property type="project" value="UniProtKB-SubCell"/>
</dbReference>
<comment type="similarity">
    <text evidence="2">Belongs to the arthropod CHH/MIH/GIH/VIH hormone family.</text>
</comment>
<keyword evidence="3" id="KW-0964">Secreted</keyword>
<dbReference type="PRINTS" id="PR00548">
    <property type="entry name" value="HYPRGLYCEMC1"/>
</dbReference>
<dbReference type="InterPro" id="IPR035957">
    <property type="entry name" value="Crust_neurohorm_sf"/>
</dbReference>
<dbReference type="PRINTS" id="PR00550">
    <property type="entry name" value="HYPRGLYCEMIC"/>
</dbReference>
<organism evidence="9">
    <name type="scientific">Anopheles atroparvus</name>
    <name type="common">European mosquito</name>
    <dbReference type="NCBI Taxonomy" id="41427"/>
    <lineage>
        <taxon>Eukaryota</taxon>
        <taxon>Metazoa</taxon>
        <taxon>Ecdysozoa</taxon>
        <taxon>Arthropoda</taxon>
        <taxon>Hexapoda</taxon>
        <taxon>Insecta</taxon>
        <taxon>Pterygota</taxon>
        <taxon>Neoptera</taxon>
        <taxon>Endopterygota</taxon>
        <taxon>Diptera</taxon>
        <taxon>Nematocera</taxon>
        <taxon>Culicoidea</taxon>
        <taxon>Culicidae</taxon>
        <taxon>Anophelinae</taxon>
        <taxon>Anopheles</taxon>
    </lineage>
</organism>
<keyword evidence="8" id="KW-1133">Transmembrane helix</keyword>
<dbReference type="Pfam" id="PF01147">
    <property type="entry name" value="Crust_neurohorm"/>
    <property type="match status" value="1"/>
</dbReference>
<feature type="region of interest" description="Disordered" evidence="7">
    <location>
        <begin position="1"/>
        <end position="54"/>
    </location>
</feature>
<evidence type="ECO:0000256" key="1">
    <source>
        <dbReference type="ARBA" id="ARBA00004613"/>
    </source>
</evidence>
<comment type="subcellular location">
    <subcellularLocation>
        <location evidence="1">Secreted</location>
    </subcellularLocation>
</comment>
<dbReference type="InterPro" id="IPR000346">
    <property type="entry name" value="Hyperglycemic1"/>
</dbReference>
<evidence type="ECO:0000256" key="4">
    <source>
        <dbReference type="ARBA" id="ARBA00022685"/>
    </source>
</evidence>
<dbReference type="GO" id="GO:0007623">
    <property type="term" value="P:circadian rhythm"/>
    <property type="evidence" value="ECO:0007669"/>
    <property type="project" value="TreeGrafter"/>
</dbReference>
<dbReference type="AlphaFoldDB" id="A0A182IW65"/>
<evidence type="ECO:0000256" key="8">
    <source>
        <dbReference type="SAM" id="Phobius"/>
    </source>
</evidence>
<dbReference type="SUPFAM" id="SSF81778">
    <property type="entry name" value="Crustacean CHH/MIH/GIH neurohormone"/>
    <property type="match status" value="1"/>
</dbReference>
<dbReference type="EnsemblMetazoa" id="AATE006636-RA">
    <property type="protein sequence ID" value="AATE006636-PA.1"/>
    <property type="gene ID" value="AATE006636"/>
</dbReference>
<keyword evidence="5" id="KW-0372">Hormone</keyword>